<evidence type="ECO:0000256" key="5">
    <source>
        <dbReference type="ARBA" id="ARBA00022960"/>
    </source>
</evidence>
<comment type="caution">
    <text evidence="9">The sequence shown here is derived from an EMBL/GenBank/DDBJ whole genome shotgun (WGS) entry which is preliminary data.</text>
</comment>
<reference evidence="9" key="1">
    <citation type="submission" date="2020-10" db="EMBL/GenBank/DDBJ databases">
        <authorList>
            <person name="Gilroy R."/>
        </authorList>
    </citation>
    <scope>NUCLEOTIDE SEQUENCE</scope>
    <source>
        <strain evidence="9">ChiSjej5B23-6657</strain>
    </source>
</reference>
<name>A0A9D1E8E9_9FIRM</name>
<feature type="non-terminal residue" evidence="9">
    <location>
        <position position="105"/>
    </location>
</feature>
<dbReference type="GO" id="GO:0005886">
    <property type="term" value="C:plasma membrane"/>
    <property type="evidence" value="ECO:0007669"/>
    <property type="project" value="UniProtKB-SubCell"/>
</dbReference>
<organism evidence="9 10">
    <name type="scientific">Candidatus Pullilachnospira gallistercoris</name>
    <dbReference type="NCBI Taxonomy" id="2840911"/>
    <lineage>
        <taxon>Bacteria</taxon>
        <taxon>Bacillati</taxon>
        <taxon>Bacillota</taxon>
        <taxon>Clostridia</taxon>
        <taxon>Lachnospirales</taxon>
        <taxon>Lachnospiraceae</taxon>
        <taxon>Lachnospiraceae incertae sedis</taxon>
        <taxon>Candidatus Pullilachnospira</taxon>
    </lineage>
</organism>
<reference evidence="9" key="2">
    <citation type="journal article" date="2021" name="PeerJ">
        <title>Extensive microbial diversity within the chicken gut microbiome revealed by metagenomics and culture.</title>
        <authorList>
            <person name="Gilroy R."/>
            <person name="Ravi A."/>
            <person name="Getino M."/>
            <person name="Pursley I."/>
            <person name="Horton D.L."/>
            <person name="Alikhan N.F."/>
            <person name="Baker D."/>
            <person name="Gharbi K."/>
            <person name="Hall N."/>
            <person name="Watson M."/>
            <person name="Adriaenssens E.M."/>
            <person name="Foster-Nyarko E."/>
            <person name="Jarju S."/>
            <person name="Secka A."/>
            <person name="Antonio M."/>
            <person name="Oren A."/>
            <person name="Chaudhuri R.R."/>
            <person name="La Ragione R."/>
            <person name="Hildebrand F."/>
            <person name="Pallen M.J."/>
        </authorList>
    </citation>
    <scope>NUCLEOTIDE SEQUENCE</scope>
    <source>
        <strain evidence="9">ChiSjej5B23-6657</strain>
    </source>
</reference>
<evidence type="ECO:0000256" key="4">
    <source>
        <dbReference type="ARBA" id="ARBA00022692"/>
    </source>
</evidence>
<dbReference type="EMBL" id="DVHM01000035">
    <property type="protein sequence ID" value="HIR70048.1"/>
    <property type="molecule type" value="Genomic_DNA"/>
</dbReference>
<evidence type="ECO:0000313" key="9">
    <source>
        <dbReference type="EMBL" id="HIR70048.1"/>
    </source>
</evidence>
<keyword evidence="5" id="KW-0133">Cell shape</keyword>
<evidence type="ECO:0000256" key="1">
    <source>
        <dbReference type="ARBA" id="ARBA00004651"/>
    </source>
</evidence>
<keyword evidence="4 8" id="KW-0812">Transmembrane</keyword>
<evidence type="ECO:0000256" key="7">
    <source>
        <dbReference type="ARBA" id="ARBA00023136"/>
    </source>
</evidence>
<dbReference type="GO" id="GO:0008360">
    <property type="term" value="P:regulation of cell shape"/>
    <property type="evidence" value="ECO:0007669"/>
    <property type="project" value="UniProtKB-KW"/>
</dbReference>
<keyword evidence="7 8" id="KW-0472">Membrane</keyword>
<keyword evidence="3" id="KW-1003">Cell membrane</keyword>
<dbReference type="NCBIfam" id="TIGR03426">
    <property type="entry name" value="shape_MreD"/>
    <property type="match status" value="1"/>
</dbReference>
<dbReference type="Gene3D" id="1.10.1760.20">
    <property type="match status" value="1"/>
</dbReference>
<proteinExistence type="inferred from homology"/>
<evidence type="ECO:0000313" key="10">
    <source>
        <dbReference type="Proteomes" id="UP000823912"/>
    </source>
</evidence>
<sequence length="105" mass="11736">MEIKTVIKRIGTIALLMVLCFILQTGVFSRLQLAGVTPNLMLILTASFGFMRGRKEGMAVGFFCGLLVDMATGNYLGLYTLLYMYLGFFNGLFKKIFYGDDLKLP</sequence>
<keyword evidence="6 8" id="KW-1133">Transmembrane helix</keyword>
<gene>
    <name evidence="9" type="primary">mreD</name>
    <name evidence="9" type="ORF">IAA55_02065</name>
</gene>
<evidence type="ECO:0000256" key="2">
    <source>
        <dbReference type="ARBA" id="ARBA00007776"/>
    </source>
</evidence>
<evidence type="ECO:0000256" key="6">
    <source>
        <dbReference type="ARBA" id="ARBA00022989"/>
    </source>
</evidence>
<dbReference type="AlphaFoldDB" id="A0A9D1E8E9"/>
<protein>
    <submittedName>
        <fullName evidence="9">Rod shape-determining protein MreD</fullName>
    </submittedName>
</protein>
<dbReference type="Pfam" id="PF04093">
    <property type="entry name" value="MreD"/>
    <property type="match status" value="1"/>
</dbReference>
<evidence type="ECO:0000256" key="8">
    <source>
        <dbReference type="SAM" id="Phobius"/>
    </source>
</evidence>
<feature type="transmembrane region" description="Helical" evidence="8">
    <location>
        <begin position="58"/>
        <end position="86"/>
    </location>
</feature>
<comment type="similarity">
    <text evidence="2">Belongs to the MreD family.</text>
</comment>
<dbReference type="Proteomes" id="UP000823912">
    <property type="component" value="Unassembled WGS sequence"/>
</dbReference>
<accession>A0A9D1E8E9</accession>
<evidence type="ECO:0000256" key="3">
    <source>
        <dbReference type="ARBA" id="ARBA00022475"/>
    </source>
</evidence>
<dbReference type="InterPro" id="IPR007227">
    <property type="entry name" value="Cell_shape_determining_MreD"/>
</dbReference>
<comment type="subcellular location">
    <subcellularLocation>
        <location evidence="1">Cell membrane</location>
        <topology evidence="1">Multi-pass membrane protein</topology>
    </subcellularLocation>
</comment>